<dbReference type="GO" id="GO:0005524">
    <property type="term" value="F:ATP binding"/>
    <property type="evidence" value="ECO:0007669"/>
    <property type="project" value="UniProtKB-KW"/>
</dbReference>
<evidence type="ECO:0000256" key="14">
    <source>
        <dbReference type="RuleBase" id="RU004462"/>
    </source>
</evidence>
<evidence type="ECO:0000259" key="16">
    <source>
        <dbReference type="Pfam" id="PF02772"/>
    </source>
</evidence>
<dbReference type="GO" id="GO:0046872">
    <property type="term" value="F:metal ion binding"/>
    <property type="evidence" value="ECO:0007669"/>
    <property type="project" value="UniProtKB-KW"/>
</dbReference>
<dbReference type="InterPro" id="IPR022630">
    <property type="entry name" value="S-AdoMet_synt_C"/>
</dbReference>
<dbReference type="UniPathway" id="UPA00315">
    <property type="reaction ID" value="UER00080"/>
</dbReference>
<dbReference type="PANTHER" id="PTHR11964">
    <property type="entry name" value="S-ADENOSYLMETHIONINE SYNTHETASE"/>
    <property type="match status" value="1"/>
</dbReference>
<reference evidence="19" key="1">
    <citation type="submission" date="2017-08" db="EMBL/GenBank/DDBJ databases">
        <authorList>
            <person name="Alvarez-Ponce D."/>
            <person name="Weitzman C.L."/>
            <person name="Tillett R.L."/>
            <person name="Sandmeier F.C."/>
            <person name="Tracy C.R."/>
        </authorList>
    </citation>
    <scope>NUCLEOTIDE SEQUENCE [LARGE SCALE GENOMIC DNA]</scope>
    <source>
        <strain evidence="19">723</strain>
    </source>
</reference>
<dbReference type="NCBIfam" id="TIGR01034">
    <property type="entry name" value="metK"/>
    <property type="match status" value="1"/>
</dbReference>
<evidence type="ECO:0000256" key="8">
    <source>
        <dbReference type="ARBA" id="ARBA00022723"/>
    </source>
</evidence>
<sequence length="373" mass="41428">MINYISAESVGKGHPDKICDQIADAILDELLKKDKDSRVAVEVFATNRLIVIGGEINTHAYVDVVKIAWSVLFDLGYSENDFSIVSSVNSQSSEISALVDHDSEIAAGDQGIMYGYATNETSNYMPLAITLAHRFLKVAEKVRKHHQIKELKADMKSQVTLAYETGKPTRIAKLVLALQHQENLDVEKFKKNVKRLIIDPVVKEFNLNEDFEIFINHKGPFSLGGPIADTGLTGRKIIVDTYGGAARHGGGAFSGKDYSKVDRSGAYAARWVAKNLVAAGIADKLELQIAYVIGRKTPISYYIETFDSEKIAKEKIVEIIEKVFDLSVQAIIDQFDMKNISYKKLAVFGHVGRSEKKAPWEKLDKVSEIKAFL</sequence>
<comment type="cofactor">
    <cofactor evidence="1">
        <name>Mg(2+)</name>
        <dbReference type="ChEBI" id="CHEBI:18420"/>
    </cofactor>
</comment>
<comment type="cofactor">
    <cofactor evidence="2">
        <name>K(+)</name>
        <dbReference type="ChEBI" id="CHEBI:29103"/>
    </cofactor>
</comment>
<evidence type="ECO:0000256" key="1">
    <source>
        <dbReference type="ARBA" id="ARBA00001946"/>
    </source>
</evidence>
<dbReference type="Gene3D" id="3.30.300.10">
    <property type="match status" value="3"/>
</dbReference>
<dbReference type="GO" id="GO:0004478">
    <property type="term" value="F:methionine adenosyltransferase activity"/>
    <property type="evidence" value="ECO:0007669"/>
    <property type="project" value="UniProtKB-UniRule"/>
</dbReference>
<evidence type="ECO:0000256" key="9">
    <source>
        <dbReference type="ARBA" id="ARBA00022741"/>
    </source>
</evidence>
<keyword evidence="7 18" id="KW-0808">Transferase</keyword>
<feature type="domain" description="S-adenosylmethionine synthetase N-terminal" evidence="15">
    <location>
        <begin position="5"/>
        <end position="84"/>
    </location>
</feature>
<dbReference type="RefSeq" id="WP_095335058.1">
    <property type="nucleotide sequence ID" value="NZ_NQNY01000014.1"/>
</dbReference>
<evidence type="ECO:0000256" key="6">
    <source>
        <dbReference type="ARBA" id="ARBA00022563"/>
    </source>
</evidence>
<evidence type="ECO:0000256" key="11">
    <source>
        <dbReference type="ARBA" id="ARBA00022842"/>
    </source>
</evidence>
<dbReference type="CDD" id="cd18079">
    <property type="entry name" value="S-AdoMet_synt"/>
    <property type="match status" value="1"/>
</dbReference>
<evidence type="ECO:0000256" key="10">
    <source>
        <dbReference type="ARBA" id="ARBA00022840"/>
    </source>
</evidence>
<dbReference type="Proteomes" id="UP000216943">
    <property type="component" value="Unassembled WGS sequence"/>
</dbReference>
<evidence type="ECO:0000256" key="5">
    <source>
        <dbReference type="ARBA" id="ARBA00012828"/>
    </source>
</evidence>
<dbReference type="InterPro" id="IPR022628">
    <property type="entry name" value="S-AdoMet_synt_N"/>
</dbReference>
<dbReference type="Pfam" id="PF00438">
    <property type="entry name" value="S-AdoMet_synt_N"/>
    <property type="match status" value="1"/>
</dbReference>
<dbReference type="InterPro" id="IPR002133">
    <property type="entry name" value="S-AdoMet_synthetase"/>
</dbReference>
<evidence type="ECO:0000259" key="17">
    <source>
        <dbReference type="Pfam" id="PF02773"/>
    </source>
</evidence>
<evidence type="ECO:0000313" key="18">
    <source>
        <dbReference type="EMBL" id="PAK21054.1"/>
    </source>
</evidence>
<keyword evidence="10" id="KW-0067">ATP-binding</keyword>
<dbReference type="OrthoDB" id="9801686at2"/>
<proteinExistence type="inferred from homology"/>
<dbReference type="Pfam" id="PF02773">
    <property type="entry name" value="S-AdoMet_synt_C"/>
    <property type="match status" value="1"/>
</dbReference>
<dbReference type="PIRSF" id="PIRSF000497">
    <property type="entry name" value="MAT"/>
    <property type="match status" value="1"/>
</dbReference>
<keyword evidence="9" id="KW-0547">Nucleotide-binding</keyword>
<comment type="pathway">
    <text evidence="3">Amino-acid biosynthesis; S-adenosyl-L-methionine biosynthesis; S-adenosyl-L-methionine from L-methionine: step 1/1.</text>
</comment>
<keyword evidence="8" id="KW-0479">Metal-binding</keyword>
<evidence type="ECO:0000256" key="13">
    <source>
        <dbReference type="NCBIfam" id="TIGR01034"/>
    </source>
</evidence>
<evidence type="ECO:0000259" key="15">
    <source>
        <dbReference type="Pfam" id="PF00438"/>
    </source>
</evidence>
<evidence type="ECO:0000256" key="7">
    <source>
        <dbReference type="ARBA" id="ARBA00022679"/>
    </source>
</evidence>
<feature type="domain" description="S-adenosylmethionine synthetase central" evidence="16">
    <location>
        <begin position="105"/>
        <end position="221"/>
    </location>
</feature>
<evidence type="ECO:0000313" key="19">
    <source>
        <dbReference type="Proteomes" id="UP000216943"/>
    </source>
</evidence>
<dbReference type="GO" id="GO:0006556">
    <property type="term" value="P:S-adenosylmethionine biosynthetic process"/>
    <property type="evidence" value="ECO:0007669"/>
    <property type="project" value="UniProtKB-UniRule"/>
</dbReference>
<dbReference type="InterPro" id="IPR022636">
    <property type="entry name" value="S-AdoMet_synthetase_sfam"/>
</dbReference>
<protein>
    <recommendedName>
        <fullName evidence="5 13">Methionine adenosyltransferase</fullName>
        <ecNumber evidence="5 13">2.5.1.6</ecNumber>
    </recommendedName>
</protein>
<evidence type="ECO:0000256" key="2">
    <source>
        <dbReference type="ARBA" id="ARBA00001958"/>
    </source>
</evidence>
<keyword evidence="6" id="KW-0554">One-carbon metabolism</keyword>
<dbReference type="EMBL" id="NQNY01000014">
    <property type="protein sequence ID" value="PAK21054.1"/>
    <property type="molecule type" value="Genomic_DNA"/>
</dbReference>
<accession>A0A269THY3</accession>
<gene>
    <name evidence="18" type="ORF">CJJ23_03955</name>
</gene>
<evidence type="ECO:0000256" key="4">
    <source>
        <dbReference type="ARBA" id="ARBA00009685"/>
    </source>
</evidence>
<dbReference type="GO" id="GO:0006730">
    <property type="term" value="P:one-carbon metabolic process"/>
    <property type="evidence" value="ECO:0007669"/>
    <property type="project" value="UniProtKB-KW"/>
</dbReference>
<dbReference type="PROSITE" id="PS00377">
    <property type="entry name" value="ADOMET_SYNTHASE_2"/>
    <property type="match status" value="1"/>
</dbReference>
<dbReference type="AlphaFoldDB" id="A0A269THY3"/>
<dbReference type="SUPFAM" id="SSF55973">
    <property type="entry name" value="S-adenosylmethionine synthetase"/>
    <property type="match status" value="3"/>
</dbReference>
<keyword evidence="11" id="KW-0460">Magnesium</keyword>
<evidence type="ECO:0000256" key="3">
    <source>
        <dbReference type="ARBA" id="ARBA00005224"/>
    </source>
</evidence>
<feature type="domain" description="S-adenosylmethionine synthetase C-terminal" evidence="17">
    <location>
        <begin position="223"/>
        <end position="362"/>
    </location>
</feature>
<comment type="similarity">
    <text evidence="4 14">Belongs to the AdoMet synthase family.</text>
</comment>
<evidence type="ECO:0000256" key="12">
    <source>
        <dbReference type="ARBA" id="ARBA00022958"/>
    </source>
</evidence>
<name>A0A269THY3_9BACT</name>
<organism evidence="18 19">
    <name type="scientific">Mycoplasmopsis agassizii</name>
    <dbReference type="NCBI Taxonomy" id="33922"/>
    <lineage>
        <taxon>Bacteria</taxon>
        <taxon>Bacillati</taxon>
        <taxon>Mycoplasmatota</taxon>
        <taxon>Mycoplasmoidales</taxon>
        <taxon>Metamycoplasmataceae</taxon>
        <taxon>Mycoplasmopsis</taxon>
    </lineage>
</organism>
<comment type="caution">
    <text evidence="18">The sequence shown here is derived from an EMBL/GenBank/DDBJ whole genome shotgun (WGS) entry which is preliminary data.</text>
</comment>
<dbReference type="InterPro" id="IPR022629">
    <property type="entry name" value="S-AdoMet_synt_central"/>
</dbReference>
<keyword evidence="12" id="KW-0630">Potassium</keyword>
<dbReference type="Pfam" id="PF02772">
    <property type="entry name" value="S-AdoMet_synt_M"/>
    <property type="match status" value="1"/>
</dbReference>
<dbReference type="EC" id="2.5.1.6" evidence="5 13"/>
<dbReference type="InterPro" id="IPR022631">
    <property type="entry name" value="ADOMET_SYNTHASE_CS"/>
</dbReference>